<protein>
    <recommendedName>
        <fullName evidence="4">Carboxypeptidase C (Cathepsin A)</fullName>
    </recommendedName>
</protein>
<evidence type="ECO:0000256" key="1">
    <source>
        <dbReference type="SAM" id="MobiDB-lite"/>
    </source>
</evidence>
<dbReference type="AlphaFoldDB" id="A0A6M4GZ74"/>
<dbReference type="GO" id="GO:0004185">
    <property type="term" value="F:serine-type carboxypeptidase activity"/>
    <property type="evidence" value="ECO:0007669"/>
    <property type="project" value="InterPro"/>
</dbReference>
<dbReference type="InterPro" id="IPR001563">
    <property type="entry name" value="Peptidase_S10"/>
</dbReference>
<proteinExistence type="predicted"/>
<feature type="region of interest" description="Disordered" evidence="1">
    <location>
        <begin position="1"/>
        <end position="29"/>
    </location>
</feature>
<dbReference type="EMBL" id="CP053069">
    <property type="protein sequence ID" value="QJR12188.1"/>
    <property type="molecule type" value="Genomic_DNA"/>
</dbReference>
<dbReference type="InterPro" id="IPR029058">
    <property type="entry name" value="AB_hydrolase_fold"/>
</dbReference>
<sequence length="494" mass="55917">MTDTMATPEEKPAEKTEKKPEPTEQLSVTKHSVRIGGKKVAYTVTCGTMVMREEAEKEGKSEGEKARATVFFIAYTLDGVKDNAKRPVTFSFNGGPGSSSVWLHLGLLGPKRVLLDDEGYAGEPPYKLVDNDYSLLPQTDLVFIDPVGTGYSRMAEGEKVKEYHEYKRDLESVGQFIRTYTTRYGRWSSAKYLIGESYGTTRASGLAGHLIERYGMFLNGVMLVSVALDFQTFRFDATNPLPPVLYLPTYAATAWFHKRLPADLQKKKLRALLDEVEAFAGGEYAAALFQGDALPDAERTRLAKKIARYTGLSVEYVERTNLRIEIFRFCKELLRGERRTVGRLDSRYTGMDRDAAGEQFEYDPGFAAIYGAYAATLNDYLRTDLKFERDGPYEILKGLYLDWGWGEFVNRFASVGDTLRKAMSMNPHMRVLVANGYYDFATPHFASDYTMRHLGIEPELRKNITTSYYEAGHMMYVHQPSLEKLAKELRAFVK</sequence>
<feature type="compositionally biased region" description="Basic and acidic residues" evidence="1">
    <location>
        <begin position="8"/>
        <end position="22"/>
    </location>
</feature>
<gene>
    <name evidence="2" type="ORF">DSM104443_03273</name>
</gene>
<dbReference type="Pfam" id="PF00450">
    <property type="entry name" value="Peptidase_S10"/>
    <property type="match status" value="1"/>
</dbReference>
<reference evidence="2 3" key="1">
    <citation type="submission" date="2020-04" db="EMBL/GenBank/DDBJ databases">
        <title>Usitatibacter rugosus gen. nov., sp. nov. and Usitatibacter palustris sp. nov., novel members of Usitatibacteraceae fam. nov. within the order Nitrosomonadales isolated from soil.</title>
        <authorList>
            <person name="Huber K.J."/>
            <person name="Neumann-Schaal M."/>
            <person name="Geppert A."/>
            <person name="Luckner M."/>
            <person name="Wanner G."/>
            <person name="Overmann J."/>
        </authorList>
    </citation>
    <scope>NUCLEOTIDE SEQUENCE [LARGE SCALE GENOMIC DNA]</scope>
    <source>
        <strain evidence="2 3">0125_3</strain>
    </source>
</reference>
<evidence type="ECO:0008006" key="4">
    <source>
        <dbReference type="Google" id="ProtNLM"/>
    </source>
</evidence>
<dbReference type="SUPFAM" id="SSF53474">
    <property type="entry name" value="alpha/beta-Hydrolases"/>
    <property type="match status" value="1"/>
</dbReference>
<organism evidence="2 3">
    <name type="scientific">Usitatibacter rugosus</name>
    <dbReference type="NCBI Taxonomy" id="2732067"/>
    <lineage>
        <taxon>Bacteria</taxon>
        <taxon>Pseudomonadati</taxon>
        <taxon>Pseudomonadota</taxon>
        <taxon>Betaproteobacteria</taxon>
        <taxon>Nitrosomonadales</taxon>
        <taxon>Usitatibacteraceae</taxon>
        <taxon>Usitatibacter</taxon>
    </lineage>
</organism>
<keyword evidence="3" id="KW-1185">Reference proteome</keyword>
<dbReference type="Proteomes" id="UP000501534">
    <property type="component" value="Chromosome"/>
</dbReference>
<evidence type="ECO:0000313" key="2">
    <source>
        <dbReference type="EMBL" id="QJR12188.1"/>
    </source>
</evidence>
<name>A0A6M4GZ74_9PROT</name>
<dbReference type="KEGG" id="uru:DSM104443_03273"/>
<dbReference type="GO" id="GO:0006508">
    <property type="term" value="P:proteolysis"/>
    <property type="evidence" value="ECO:0007669"/>
    <property type="project" value="InterPro"/>
</dbReference>
<evidence type="ECO:0000313" key="3">
    <source>
        <dbReference type="Proteomes" id="UP000501534"/>
    </source>
</evidence>
<dbReference type="Gene3D" id="3.40.50.1820">
    <property type="entry name" value="alpha/beta hydrolase"/>
    <property type="match status" value="1"/>
</dbReference>
<accession>A0A6M4GZ74</accession>